<gene>
    <name evidence="1" type="ORF">J4Q44_G00120340</name>
</gene>
<evidence type="ECO:0000313" key="1">
    <source>
        <dbReference type="EMBL" id="KAK6316634.1"/>
    </source>
</evidence>
<organism evidence="1 2">
    <name type="scientific">Coregonus suidteri</name>
    <dbReference type="NCBI Taxonomy" id="861788"/>
    <lineage>
        <taxon>Eukaryota</taxon>
        <taxon>Metazoa</taxon>
        <taxon>Chordata</taxon>
        <taxon>Craniata</taxon>
        <taxon>Vertebrata</taxon>
        <taxon>Euteleostomi</taxon>
        <taxon>Actinopterygii</taxon>
        <taxon>Neopterygii</taxon>
        <taxon>Teleostei</taxon>
        <taxon>Protacanthopterygii</taxon>
        <taxon>Salmoniformes</taxon>
        <taxon>Salmonidae</taxon>
        <taxon>Coregoninae</taxon>
        <taxon>Coregonus</taxon>
    </lineage>
</organism>
<dbReference type="InterPro" id="IPR052787">
    <property type="entry name" value="MAVS"/>
</dbReference>
<reference evidence="1 2" key="1">
    <citation type="submission" date="2021-04" db="EMBL/GenBank/DDBJ databases">
        <authorList>
            <person name="De Guttry C."/>
            <person name="Zahm M."/>
            <person name="Klopp C."/>
            <person name="Cabau C."/>
            <person name="Louis A."/>
            <person name="Berthelot C."/>
            <person name="Parey E."/>
            <person name="Roest Crollius H."/>
            <person name="Montfort J."/>
            <person name="Robinson-Rechavi M."/>
            <person name="Bucao C."/>
            <person name="Bouchez O."/>
            <person name="Gislard M."/>
            <person name="Lluch J."/>
            <person name="Milhes M."/>
            <person name="Lampietro C."/>
            <person name="Lopez Roques C."/>
            <person name="Donnadieu C."/>
            <person name="Braasch I."/>
            <person name="Desvignes T."/>
            <person name="Postlethwait J."/>
            <person name="Bobe J."/>
            <person name="Wedekind C."/>
            <person name="Guiguen Y."/>
        </authorList>
    </citation>
    <scope>NUCLEOTIDE SEQUENCE [LARGE SCALE GENOMIC DNA]</scope>
    <source>
        <strain evidence="1">Cs_M1</strain>
        <tissue evidence="1">Blood</tissue>
    </source>
</reference>
<evidence type="ECO:0000313" key="2">
    <source>
        <dbReference type="Proteomes" id="UP001356427"/>
    </source>
</evidence>
<dbReference type="AlphaFoldDB" id="A0AAN8LUA4"/>
<protein>
    <submittedName>
        <fullName evidence="1">Uncharacterized protein</fullName>
    </submittedName>
</protein>
<sequence>MKDTEFTTSNHVFLVNIKQLRQGKYITNSHPPITDKDMAQFQNSQALNPGTPTGLVQKVWFHLQLHLGRRGKEGNRQLKPNSFLVKTDESGLRYATLAYNEATKNNLDPRERGRVQEGINVRAARAPTMPGGITGDKYLSKCPENDLAFNLHPRRGECIGDSTWYTLEPMGVNYLAALLPKICRAAGTTTVVVKSFENDTNTNFHKVCCLSFDDGNLHILQNE</sequence>
<proteinExistence type="predicted"/>
<dbReference type="Proteomes" id="UP001356427">
    <property type="component" value="Unassembled WGS sequence"/>
</dbReference>
<comment type="caution">
    <text evidence="1">The sequence shown here is derived from an EMBL/GenBank/DDBJ whole genome shotgun (WGS) entry which is preliminary data.</text>
</comment>
<keyword evidence="2" id="KW-1185">Reference proteome</keyword>
<dbReference type="PANTHER" id="PTHR21446">
    <property type="entry name" value="DUF3504 DOMAIN-CONTAINING PROTEIN"/>
    <property type="match status" value="1"/>
</dbReference>
<feature type="non-terminal residue" evidence="1">
    <location>
        <position position="223"/>
    </location>
</feature>
<dbReference type="EMBL" id="JAGTTL010000010">
    <property type="protein sequence ID" value="KAK6316634.1"/>
    <property type="molecule type" value="Genomic_DNA"/>
</dbReference>
<accession>A0AAN8LUA4</accession>
<dbReference type="PANTHER" id="PTHR21446:SF12">
    <property type="entry name" value="POTASSIUM CHANNEL TETRAMERIZATION DOMAIN CONTAINING 1"/>
    <property type="match status" value="1"/>
</dbReference>
<name>A0AAN8LUA4_9TELE</name>